<dbReference type="RefSeq" id="WP_183968915.1">
    <property type="nucleotide sequence ID" value="NZ_BAABEW010000024.1"/>
</dbReference>
<dbReference type="InterPro" id="IPR036282">
    <property type="entry name" value="Glutathione-S-Trfase_C_sf"/>
</dbReference>
<comment type="caution">
    <text evidence="2">The sequence shown here is derived from an EMBL/GenBank/DDBJ whole genome shotgun (WGS) entry which is preliminary data.</text>
</comment>
<evidence type="ECO:0000313" key="3">
    <source>
        <dbReference type="Proteomes" id="UP000532440"/>
    </source>
</evidence>
<accession>A0A7W8HJ61</accession>
<protein>
    <submittedName>
        <fullName evidence="2">Glutathione S-transferase</fullName>
    </submittedName>
</protein>
<dbReference type="AlphaFoldDB" id="A0A7W8HJ61"/>
<gene>
    <name evidence="2" type="ORF">HNQ70_002936</name>
</gene>
<evidence type="ECO:0000259" key="1">
    <source>
        <dbReference type="PROSITE" id="PS50404"/>
    </source>
</evidence>
<organism evidence="2 3">
    <name type="scientific">Quisquiliibacterium transsilvanicum</name>
    <dbReference type="NCBI Taxonomy" id="1549638"/>
    <lineage>
        <taxon>Bacteria</taxon>
        <taxon>Pseudomonadati</taxon>
        <taxon>Pseudomonadota</taxon>
        <taxon>Betaproteobacteria</taxon>
        <taxon>Burkholderiales</taxon>
        <taxon>Burkholderiaceae</taxon>
        <taxon>Quisquiliibacterium</taxon>
    </lineage>
</organism>
<dbReference type="SUPFAM" id="SSF52833">
    <property type="entry name" value="Thioredoxin-like"/>
    <property type="match status" value="1"/>
</dbReference>
<dbReference type="GO" id="GO:0016740">
    <property type="term" value="F:transferase activity"/>
    <property type="evidence" value="ECO:0007669"/>
    <property type="project" value="UniProtKB-KW"/>
</dbReference>
<dbReference type="InterPro" id="IPR004045">
    <property type="entry name" value="Glutathione_S-Trfase_N"/>
</dbReference>
<dbReference type="Pfam" id="PF13410">
    <property type="entry name" value="GST_C_2"/>
    <property type="match status" value="1"/>
</dbReference>
<keyword evidence="3" id="KW-1185">Reference proteome</keyword>
<name>A0A7W8HJ61_9BURK</name>
<keyword evidence="2" id="KW-0808">Transferase</keyword>
<evidence type="ECO:0000313" key="2">
    <source>
        <dbReference type="EMBL" id="MBB5272913.1"/>
    </source>
</evidence>
<dbReference type="SUPFAM" id="SSF47616">
    <property type="entry name" value="GST C-terminal domain-like"/>
    <property type="match status" value="1"/>
</dbReference>
<dbReference type="Pfam" id="PF13417">
    <property type="entry name" value="GST_N_3"/>
    <property type="match status" value="1"/>
</dbReference>
<dbReference type="Gene3D" id="3.40.30.110">
    <property type="match status" value="2"/>
</dbReference>
<sequence>MPELILHHYPASPFAEKIRLLLGAKSLSWRSVEIPVVMPKPELMPLTGGYRRTPVLQVGADVYCDTALIARVIERLHPAPPVTSDHSALSDFALANFADQQLFSAAVAYAMQPEGLKTMFAGMTPEQMAAFGEDRKKMREGGSGLRMPLAEAQGVLLVTLARLEGQLADGRRFLTGDAARISDFSCYHPLWFIRRAGAVASIFEPYPHLRGWMGRVEAFGHGKSMPMSAAEALDVARDAAPGMLPGRSLREVDGVAVGDAVSVSAVDYGVDPVFGTLANAEPDAVSVRRSDARVGEVVVHFPRIGFRIRKA</sequence>
<dbReference type="Proteomes" id="UP000532440">
    <property type="component" value="Unassembled WGS sequence"/>
</dbReference>
<reference evidence="2 3" key="1">
    <citation type="submission" date="2020-08" db="EMBL/GenBank/DDBJ databases">
        <title>Genomic Encyclopedia of Type Strains, Phase IV (KMG-IV): sequencing the most valuable type-strain genomes for metagenomic binning, comparative biology and taxonomic classification.</title>
        <authorList>
            <person name="Goeker M."/>
        </authorList>
    </citation>
    <scope>NUCLEOTIDE SEQUENCE [LARGE SCALE GENOMIC DNA]</scope>
    <source>
        <strain evidence="2 3">DSM 29781</strain>
    </source>
</reference>
<dbReference type="CDD" id="cd00570">
    <property type="entry name" value="GST_N_family"/>
    <property type="match status" value="1"/>
</dbReference>
<dbReference type="PROSITE" id="PS50404">
    <property type="entry name" value="GST_NTER"/>
    <property type="match status" value="1"/>
</dbReference>
<dbReference type="InterPro" id="IPR036249">
    <property type="entry name" value="Thioredoxin-like_sf"/>
</dbReference>
<dbReference type="EMBL" id="JACHGB010000005">
    <property type="protein sequence ID" value="MBB5272913.1"/>
    <property type="molecule type" value="Genomic_DNA"/>
</dbReference>
<feature type="domain" description="GST N-terminal" evidence="1">
    <location>
        <begin position="2"/>
        <end position="81"/>
    </location>
</feature>
<proteinExistence type="predicted"/>